<dbReference type="EC" id="2.4.2.45" evidence="6"/>
<keyword evidence="6" id="KW-0328">Glycosyltransferase</keyword>
<name>A0A931LZN4_FIMGI</name>
<comment type="caution">
    <text evidence="6">The sequence shown here is derived from an EMBL/GenBank/DDBJ whole genome shotgun (WGS) entry which is preliminary data.</text>
</comment>
<feature type="transmembrane region" description="Helical" evidence="5">
    <location>
        <begin position="107"/>
        <end position="123"/>
    </location>
</feature>
<evidence type="ECO:0000313" key="7">
    <source>
        <dbReference type="Proteomes" id="UP000727962"/>
    </source>
</evidence>
<feature type="transmembrane region" description="Helical" evidence="5">
    <location>
        <begin position="41"/>
        <end position="61"/>
    </location>
</feature>
<evidence type="ECO:0000256" key="5">
    <source>
        <dbReference type="SAM" id="Phobius"/>
    </source>
</evidence>
<dbReference type="Gene3D" id="1.10.357.140">
    <property type="entry name" value="UbiA prenyltransferase"/>
    <property type="match status" value="1"/>
</dbReference>
<organism evidence="6 7">
    <name type="scientific">Fimbriimonas ginsengisoli</name>
    <dbReference type="NCBI Taxonomy" id="1005039"/>
    <lineage>
        <taxon>Bacteria</taxon>
        <taxon>Bacillati</taxon>
        <taxon>Armatimonadota</taxon>
        <taxon>Fimbriimonadia</taxon>
        <taxon>Fimbriimonadales</taxon>
        <taxon>Fimbriimonadaceae</taxon>
        <taxon>Fimbriimonas</taxon>
    </lineage>
</organism>
<dbReference type="AlphaFoldDB" id="A0A931LZN4"/>
<dbReference type="Proteomes" id="UP000727962">
    <property type="component" value="Unassembled WGS sequence"/>
</dbReference>
<dbReference type="InterPro" id="IPR000537">
    <property type="entry name" value="UbiA_prenyltransferase"/>
</dbReference>
<sequence length="298" mass="32395">MGVLAYVRAARPKQWSKNLLVFAALLFTANFSNPAVVRSTLVAFAAMCLLSSGTYVINDILDRERDREHPRRRLRPIASGQVPVGAAWAMGVILLASGLALGATINRAALGLLLAYLVFQAAYNSGMKRVPVLDVFAIAFGFILRAVLGAAAVGVAISSWLLMCTGALALMLGFGKRRHEFILQGEERGRSRESLDGYSLKVLDELVVMASVGAAMTYAIYVIESPTGHRFPGLVLTSLFVFYAVSRYVYAVFRHDEGGEPETLLFRDPHILWSIVGFVIAAVLAIKGLHIPMLEAPR</sequence>
<feature type="transmembrane region" description="Helical" evidence="5">
    <location>
        <begin position="135"/>
        <end position="162"/>
    </location>
</feature>
<evidence type="ECO:0000313" key="6">
    <source>
        <dbReference type="EMBL" id="MBI1756176.1"/>
    </source>
</evidence>
<dbReference type="Pfam" id="PF01040">
    <property type="entry name" value="UbiA"/>
    <property type="match status" value="1"/>
</dbReference>
<keyword evidence="3 5" id="KW-1133">Transmembrane helix</keyword>
<feature type="transmembrane region" description="Helical" evidence="5">
    <location>
        <begin position="270"/>
        <end position="289"/>
    </location>
</feature>
<dbReference type="EMBL" id="JACOSL010000025">
    <property type="protein sequence ID" value="MBI1756176.1"/>
    <property type="molecule type" value="Genomic_DNA"/>
</dbReference>
<dbReference type="GO" id="GO:0016757">
    <property type="term" value="F:glycosyltransferase activity"/>
    <property type="evidence" value="ECO:0007669"/>
    <property type="project" value="UniProtKB-KW"/>
</dbReference>
<dbReference type="CDD" id="cd13963">
    <property type="entry name" value="PT_UbiA_2"/>
    <property type="match status" value="1"/>
</dbReference>
<evidence type="ECO:0000256" key="3">
    <source>
        <dbReference type="ARBA" id="ARBA00022989"/>
    </source>
</evidence>
<gene>
    <name evidence="6" type="ORF">HYR64_03615</name>
</gene>
<evidence type="ECO:0000256" key="1">
    <source>
        <dbReference type="ARBA" id="ARBA00004141"/>
    </source>
</evidence>
<dbReference type="PANTHER" id="PTHR11048">
    <property type="entry name" value="PRENYLTRANSFERASES"/>
    <property type="match status" value="1"/>
</dbReference>
<dbReference type="PANTHER" id="PTHR11048:SF5">
    <property type="entry name" value="DECAPRENYL-PHOSPHATE PHOSPHORIBOSYLTRANSFERASE"/>
    <property type="match status" value="1"/>
</dbReference>
<dbReference type="GO" id="GO:0009247">
    <property type="term" value="P:glycolipid biosynthetic process"/>
    <property type="evidence" value="ECO:0007669"/>
    <property type="project" value="TreeGrafter"/>
</dbReference>
<dbReference type="GO" id="GO:0016765">
    <property type="term" value="F:transferase activity, transferring alkyl or aryl (other than methyl) groups"/>
    <property type="evidence" value="ECO:0007669"/>
    <property type="project" value="InterPro"/>
</dbReference>
<evidence type="ECO:0000256" key="2">
    <source>
        <dbReference type="ARBA" id="ARBA00022692"/>
    </source>
</evidence>
<dbReference type="NCBIfam" id="NF008978">
    <property type="entry name" value="PRK12324.1-4"/>
    <property type="match status" value="1"/>
</dbReference>
<reference evidence="6" key="1">
    <citation type="submission" date="2020-07" db="EMBL/GenBank/DDBJ databases">
        <title>Huge and variable diversity of episymbiotic CPR bacteria and DPANN archaea in groundwater ecosystems.</title>
        <authorList>
            <person name="He C.Y."/>
            <person name="Keren R."/>
            <person name="Whittaker M."/>
            <person name="Farag I.F."/>
            <person name="Doudna J."/>
            <person name="Cate J.H.D."/>
            <person name="Banfield J.F."/>
        </authorList>
    </citation>
    <scope>NUCLEOTIDE SEQUENCE</scope>
    <source>
        <strain evidence="6">NC_groundwater_17_Pr7_B-0.1um_64_12</strain>
    </source>
</reference>
<keyword evidence="6" id="KW-0808">Transferase</keyword>
<evidence type="ECO:0000256" key="4">
    <source>
        <dbReference type="ARBA" id="ARBA00023136"/>
    </source>
</evidence>
<feature type="transmembrane region" description="Helical" evidence="5">
    <location>
        <begin position="231"/>
        <end position="250"/>
    </location>
</feature>
<proteinExistence type="predicted"/>
<feature type="transmembrane region" description="Helical" evidence="5">
    <location>
        <begin position="82"/>
        <end position="101"/>
    </location>
</feature>
<feature type="transmembrane region" description="Helical" evidence="5">
    <location>
        <begin position="206"/>
        <end position="224"/>
    </location>
</feature>
<dbReference type="InterPro" id="IPR039653">
    <property type="entry name" value="Prenyltransferase"/>
</dbReference>
<dbReference type="InterPro" id="IPR044878">
    <property type="entry name" value="UbiA_sf"/>
</dbReference>
<accession>A0A931LZN4</accession>
<comment type="subcellular location">
    <subcellularLocation>
        <location evidence="1">Membrane</location>
        <topology evidence="1">Multi-pass membrane protein</topology>
    </subcellularLocation>
</comment>
<keyword evidence="4 5" id="KW-0472">Membrane</keyword>
<protein>
    <submittedName>
        <fullName evidence="6">Decaprenyl-phosphate phosphoribosyltransferase</fullName>
        <ecNumber evidence="6">2.4.2.45</ecNumber>
    </submittedName>
</protein>
<dbReference type="GO" id="GO:0005886">
    <property type="term" value="C:plasma membrane"/>
    <property type="evidence" value="ECO:0007669"/>
    <property type="project" value="TreeGrafter"/>
</dbReference>
<keyword evidence="2 5" id="KW-0812">Transmembrane</keyword>